<dbReference type="KEGG" id="qsa:O6P43_027997"/>
<sequence length="186" mass="21046">MSQSKRRERAKTELSRQLLASKGRLKIEFNELSSSDCEILEGFATEQFMSSTGGDYEVTKSWQSIMHELFQIKSDLKFKEMKMKTKAKRGHGNTNLENKFHFQIPARPTYNMNMNNNIHRTQLPSVPSFTFNASMEASANIGTRFDNSGEQKLNGLINHNGHVSGTANGSIFVLYNCNFHARTGSN</sequence>
<accession>A0AAD7L5P2</accession>
<reference evidence="1" key="1">
    <citation type="journal article" date="2023" name="Science">
        <title>Elucidation of the pathway for biosynthesis of saponin adjuvants from the soapbark tree.</title>
        <authorList>
            <person name="Reed J."/>
            <person name="Orme A."/>
            <person name="El-Demerdash A."/>
            <person name="Owen C."/>
            <person name="Martin L.B.B."/>
            <person name="Misra R.C."/>
            <person name="Kikuchi S."/>
            <person name="Rejzek M."/>
            <person name="Martin A.C."/>
            <person name="Harkess A."/>
            <person name="Leebens-Mack J."/>
            <person name="Louveau T."/>
            <person name="Stephenson M.J."/>
            <person name="Osbourn A."/>
        </authorList>
    </citation>
    <scope>NUCLEOTIDE SEQUENCE</scope>
    <source>
        <strain evidence="1">S10</strain>
    </source>
</reference>
<keyword evidence="2" id="KW-1185">Reference proteome</keyword>
<dbReference type="AlphaFoldDB" id="A0AAD7L5P2"/>
<name>A0AAD7L5P2_QUISA</name>
<evidence type="ECO:0000313" key="1">
    <source>
        <dbReference type="EMBL" id="KAJ7952040.1"/>
    </source>
</evidence>
<comment type="caution">
    <text evidence="1">The sequence shown here is derived from an EMBL/GenBank/DDBJ whole genome shotgun (WGS) entry which is preliminary data.</text>
</comment>
<proteinExistence type="predicted"/>
<protein>
    <submittedName>
        <fullName evidence="1">Uncharacterized protein</fullName>
    </submittedName>
</protein>
<dbReference type="EMBL" id="JARAOO010000011">
    <property type="protein sequence ID" value="KAJ7952040.1"/>
    <property type="molecule type" value="Genomic_DNA"/>
</dbReference>
<organism evidence="1 2">
    <name type="scientific">Quillaja saponaria</name>
    <name type="common">Soap bark tree</name>
    <dbReference type="NCBI Taxonomy" id="32244"/>
    <lineage>
        <taxon>Eukaryota</taxon>
        <taxon>Viridiplantae</taxon>
        <taxon>Streptophyta</taxon>
        <taxon>Embryophyta</taxon>
        <taxon>Tracheophyta</taxon>
        <taxon>Spermatophyta</taxon>
        <taxon>Magnoliopsida</taxon>
        <taxon>eudicotyledons</taxon>
        <taxon>Gunneridae</taxon>
        <taxon>Pentapetalae</taxon>
        <taxon>rosids</taxon>
        <taxon>fabids</taxon>
        <taxon>Fabales</taxon>
        <taxon>Quillajaceae</taxon>
        <taxon>Quillaja</taxon>
    </lineage>
</organism>
<dbReference type="Proteomes" id="UP001163823">
    <property type="component" value="Chromosome 11"/>
</dbReference>
<evidence type="ECO:0000313" key="2">
    <source>
        <dbReference type="Proteomes" id="UP001163823"/>
    </source>
</evidence>
<gene>
    <name evidence="1" type="ORF">O6P43_027997</name>
</gene>